<dbReference type="PROSITE" id="PS00678">
    <property type="entry name" value="WD_REPEATS_1"/>
    <property type="match status" value="4"/>
</dbReference>
<dbReference type="InterPro" id="IPR015943">
    <property type="entry name" value="WD40/YVTN_repeat-like_dom_sf"/>
</dbReference>
<gene>
    <name evidence="5" type="ORF">VaNZ11_015940</name>
</gene>
<evidence type="ECO:0000256" key="2">
    <source>
        <dbReference type="ARBA" id="ARBA00022737"/>
    </source>
</evidence>
<evidence type="ECO:0000256" key="1">
    <source>
        <dbReference type="ARBA" id="ARBA00022574"/>
    </source>
</evidence>
<dbReference type="EMBL" id="BSDZ01000101">
    <property type="protein sequence ID" value="GLI70913.1"/>
    <property type="molecule type" value="Genomic_DNA"/>
</dbReference>
<evidence type="ECO:0000313" key="6">
    <source>
        <dbReference type="Proteomes" id="UP001165090"/>
    </source>
</evidence>
<organism evidence="5 6">
    <name type="scientific">Volvox africanus</name>
    <dbReference type="NCBI Taxonomy" id="51714"/>
    <lineage>
        <taxon>Eukaryota</taxon>
        <taxon>Viridiplantae</taxon>
        <taxon>Chlorophyta</taxon>
        <taxon>core chlorophytes</taxon>
        <taxon>Chlorophyceae</taxon>
        <taxon>CS clade</taxon>
        <taxon>Chlamydomonadales</taxon>
        <taxon>Volvocaceae</taxon>
        <taxon>Volvox</taxon>
    </lineage>
</organism>
<evidence type="ECO:0000259" key="4">
    <source>
        <dbReference type="Pfam" id="PF25175"/>
    </source>
</evidence>
<dbReference type="PANTHER" id="PTHR22847">
    <property type="entry name" value="WD40 REPEAT PROTEIN"/>
    <property type="match status" value="1"/>
</dbReference>
<dbReference type="InterPro" id="IPR020472">
    <property type="entry name" value="WD40_PAC1"/>
</dbReference>
<protein>
    <recommendedName>
        <fullName evidence="4">WDR5-like beta-propeller domain-containing protein</fullName>
    </recommendedName>
</protein>
<keyword evidence="6" id="KW-1185">Reference proteome</keyword>
<sequence length="359" mass="38400">MSKLSAVVEFRCQQVLEGHSKAVASVKFAPSGLLLATASADKTVCLWDVTTGSRMKTLSGHTCGISDVAWNPDQRYLATAADDNTLKLWDVETGACLRTLTGHTNYVFCCNFDPPGHLLASGSFDETMRLWDVRTGKCLREVPAHSDPLTAVHFAYDGTMIVSSSLDGLIRLWDTQTGHCLKTLFDRDSPPVSFAMFSPNAKYVLCNTLDSRVRIWDYERGRTIKTYEGGHVNKQFCMTSGFCTTDLGHWIVTGSEDSSLCVYDLNKQTVLSTVPGARAGGDTDAANMATADRPGGAGASQHGTFHGPSCGTGTGGCTDGHTAPVLAVNVHPSLPLIASGAHSPDNTVRMWMATEAVAA</sequence>
<feature type="repeat" description="WD" evidence="3">
    <location>
        <begin position="100"/>
        <end position="141"/>
    </location>
</feature>
<dbReference type="PANTHER" id="PTHR22847:SF637">
    <property type="entry name" value="WD REPEAT DOMAIN 5B"/>
    <property type="match status" value="1"/>
</dbReference>
<feature type="repeat" description="WD" evidence="3">
    <location>
        <begin position="142"/>
        <end position="183"/>
    </location>
</feature>
<keyword evidence="1 3" id="KW-0853">WD repeat</keyword>
<name>A0ABQ5SN56_9CHLO</name>
<keyword evidence="2" id="KW-0677">Repeat</keyword>
<dbReference type="Proteomes" id="UP001165090">
    <property type="component" value="Unassembled WGS sequence"/>
</dbReference>
<dbReference type="PROSITE" id="PS50082">
    <property type="entry name" value="WD_REPEATS_2"/>
    <property type="match status" value="5"/>
</dbReference>
<evidence type="ECO:0000256" key="3">
    <source>
        <dbReference type="PROSITE-ProRule" id="PRU00221"/>
    </source>
</evidence>
<dbReference type="SMART" id="SM00320">
    <property type="entry name" value="WD40"/>
    <property type="match status" value="7"/>
</dbReference>
<comment type="caution">
    <text evidence="5">The sequence shown here is derived from an EMBL/GenBank/DDBJ whole genome shotgun (WGS) entry which is preliminary data.</text>
</comment>
<dbReference type="InterPro" id="IPR019775">
    <property type="entry name" value="WD40_repeat_CS"/>
</dbReference>
<dbReference type="PROSITE" id="PS50294">
    <property type="entry name" value="WD_REPEATS_REGION"/>
    <property type="match status" value="4"/>
</dbReference>
<feature type="repeat" description="WD" evidence="3">
    <location>
        <begin position="16"/>
        <end position="57"/>
    </location>
</feature>
<dbReference type="Pfam" id="PF25175">
    <property type="entry name" value="Beta-prop_WDR5"/>
    <property type="match status" value="1"/>
</dbReference>
<dbReference type="InterPro" id="IPR059122">
    <property type="entry name" value="Beta-prop_WDR5-like"/>
</dbReference>
<feature type="repeat" description="WD" evidence="3">
    <location>
        <begin position="58"/>
        <end position="99"/>
    </location>
</feature>
<dbReference type="InterPro" id="IPR036322">
    <property type="entry name" value="WD40_repeat_dom_sf"/>
</dbReference>
<dbReference type="PRINTS" id="PR00320">
    <property type="entry name" value="GPROTEINBRPT"/>
</dbReference>
<feature type="repeat" description="WD" evidence="3">
    <location>
        <begin position="185"/>
        <end position="226"/>
    </location>
</feature>
<feature type="domain" description="WDR5-like beta-propeller" evidence="4">
    <location>
        <begin position="16"/>
        <end position="351"/>
    </location>
</feature>
<dbReference type="SUPFAM" id="SSF50978">
    <property type="entry name" value="WD40 repeat-like"/>
    <property type="match status" value="1"/>
</dbReference>
<evidence type="ECO:0000313" key="5">
    <source>
        <dbReference type="EMBL" id="GLI70913.1"/>
    </source>
</evidence>
<proteinExistence type="predicted"/>
<reference evidence="5 6" key="1">
    <citation type="journal article" date="2023" name="IScience">
        <title>Expanded male sex-determining region conserved during the evolution of homothallism in the green alga Volvox.</title>
        <authorList>
            <person name="Yamamoto K."/>
            <person name="Matsuzaki R."/>
            <person name="Mahakham W."/>
            <person name="Heman W."/>
            <person name="Sekimoto H."/>
            <person name="Kawachi M."/>
            <person name="Minakuchi Y."/>
            <person name="Toyoda A."/>
            <person name="Nozaki H."/>
        </authorList>
    </citation>
    <scope>NUCLEOTIDE SEQUENCE [LARGE SCALE GENOMIC DNA]</scope>
    <source>
        <strain evidence="5 6">NIES-4468</strain>
    </source>
</reference>
<dbReference type="InterPro" id="IPR001680">
    <property type="entry name" value="WD40_rpt"/>
</dbReference>
<dbReference type="Gene3D" id="2.130.10.10">
    <property type="entry name" value="YVTN repeat-like/Quinoprotein amine dehydrogenase"/>
    <property type="match status" value="1"/>
</dbReference>
<accession>A0ABQ5SN56</accession>
<dbReference type="CDD" id="cd00200">
    <property type="entry name" value="WD40"/>
    <property type="match status" value="1"/>
</dbReference>